<dbReference type="EMBL" id="OV696689">
    <property type="protein sequence ID" value="CAH1262773.1"/>
    <property type="molecule type" value="Genomic_DNA"/>
</dbReference>
<sequence>MWVLLGGLPKHCLAEGNPPCWPPNDRGGELGITCCGRDSSSHLWTQNTCMESSMGSRSVARALPGWRWVDDMLTSKQLLLLGTEDRTQIRATQDYICDPADRSDAKHGAQI</sequence>
<protein>
    <submittedName>
        <fullName evidence="1">Hypp2579 protein</fullName>
    </submittedName>
</protein>
<keyword evidence="2" id="KW-1185">Reference proteome</keyword>
<reference evidence="1" key="1">
    <citation type="submission" date="2022-01" db="EMBL/GenBank/DDBJ databases">
        <authorList>
            <person name="Braso-Vives M."/>
        </authorList>
    </citation>
    <scope>NUCLEOTIDE SEQUENCE</scope>
</reference>
<organism evidence="1 2">
    <name type="scientific">Branchiostoma lanceolatum</name>
    <name type="common">Common lancelet</name>
    <name type="synonym">Amphioxus lanceolatum</name>
    <dbReference type="NCBI Taxonomy" id="7740"/>
    <lineage>
        <taxon>Eukaryota</taxon>
        <taxon>Metazoa</taxon>
        <taxon>Chordata</taxon>
        <taxon>Cephalochordata</taxon>
        <taxon>Leptocardii</taxon>
        <taxon>Amphioxiformes</taxon>
        <taxon>Branchiostomatidae</taxon>
        <taxon>Branchiostoma</taxon>
    </lineage>
</organism>
<proteinExistence type="predicted"/>
<name>A0A8J9ZST8_BRALA</name>
<accession>A0A8J9ZST8</accession>
<gene>
    <name evidence="1" type="primary">Hypp2579</name>
    <name evidence="1" type="ORF">BLAG_LOCUS17694</name>
</gene>
<dbReference type="AlphaFoldDB" id="A0A8J9ZST8"/>
<dbReference type="Proteomes" id="UP000838412">
    <property type="component" value="Chromosome 4"/>
</dbReference>
<evidence type="ECO:0000313" key="1">
    <source>
        <dbReference type="EMBL" id="CAH1262773.1"/>
    </source>
</evidence>
<evidence type="ECO:0000313" key="2">
    <source>
        <dbReference type="Proteomes" id="UP000838412"/>
    </source>
</evidence>